<evidence type="ECO:0000256" key="5">
    <source>
        <dbReference type="ARBA" id="ARBA00023002"/>
    </source>
</evidence>
<proteinExistence type="inferred from homology"/>
<evidence type="ECO:0000313" key="11">
    <source>
        <dbReference type="Proteomes" id="UP000516349"/>
    </source>
</evidence>
<dbReference type="SUPFAM" id="SSF55469">
    <property type="entry name" value="FMN-dependent nitroreductase-like"/>
    <property type="match status" value="1"/>
</dbReference>
<evidence type="ECO:0000256" key="8">
    <source>
        <dbReference type="PIRSR" id="PIRSR000232-1"/>
    </source>
</evidence>
<reference evidence="10 11" key="1">
    <citation type="submission" date="2020-08" db="EMBL/GenBank/DDBJ databases">
        <title>Complete genome sequence of Entomobacter blattae G55GP.</title>
        <authorList>
            <person name="Poehlein A."/>
            <person name="Guzman J."/>
            <person name="Daniel R."/>
            <person name="Vilcinskas A."/>
        </authorList>
    </citation>
    <scope>NUCLEOTIDE SEQUENCE [LARGE SCALE GENOMIC DNA]</scope>
    <source>
        <strain evidence="10 11">G55GP</strain>
    </source>
</reference>
<evidence type="ECO:0000256" key="4">
    <source>
        <dbReference type="ARBA" id="ARBA00022857"/>
    </source>
</evidence>
<dbReference type="EMBL" id="CP060244">
    <property type="protein sequence ID" value="QNT79485.1"/>
    <property type="molecule type" value="Genomic_DNA"/>
</dbReference>
<feature type="domain" description="Nitroreductase" evidence="9">
    <location>
        <begin position="9"/>
        <end position="163"/>
    </location>
</feature>
<dbReference type="Gene3D" id="3.40.109.10">
    <property type="entry name" value="NADH Oxidase"/>
    <property type="match status" value="1"/>
</dbReference>
<protein>
    <recommendedName>
        <fullName evidence="7">Putative NAD(P)H nitroreductase</fullName>
        <ecNumber evidence="7">1.-.-.-</ecNumber>
    </recommendedName>
</protein>
<gene>
    <name evidence="10" type="primary">ydjA</name>
    <name evidence="10" type="ORF">JGUZn3_22840</name>
</gene>
<comment type="cofactor">
    <cofactor evidence="8">
        <name>FMN</name>
        <dbReference type="ChEBI" id="CHEBI:58210"/>
    </cofactor>
    <text evidence="8">Binds 1 FMN per subunit.</text>
</comment>
<keyword evidence="11" id="KW-1185">Reference proteome</keyword>
<organism evidence="10 11">
    <name type="scientific">Entomobacter blattae</name>
    <dbReference type="NCBI Taxonomy" id="2762277"/>
    <lineage>
        <taxon>Bacteria</taxon>
        <taxon>Pseudomonadati</taxon>
        <taxon>Pseudomonadota</taxon>
        <taxon>Alphaproteobacteria</taxon>
        <taxon>Acetobacterales</taxon>
        <taxon>Acetobacteraceae</taxon>
        <taxon>Entomobacter</taxon>
    </lineage>
</organism>
<dbReference type="GO" id="GO:0016491">
    <property type="term" value="F:oxidoreductase activity"/>
    <property type="evidence" value="ECO:0007669"/>
    <property type="project" value="UniProtKB-UniRule"/>
</dbReference>
<keyword evidence="5 7" id="KW-0560">Oxidoreductase</keyword>
<dbReference type="InterPro" id="IPR052530">
    <property type="entry name" value="NAD(P)H_nitroreductase"/>
</dbReference>
<keyword evidence="4 7" id="KW-0521">NADP</keyword>
<dbReference type="PANTHER" id="PTHR43821">
    <property type="entry name" value="NAD(P)H NITROREDUCTASE YDJA-RELATED"/>
    <property type="match status" value="1"/>
</dbReference>
<feature type="binding site" description="in other chain" evidence="8">
    <location>
        <begin position="133"/>
        <end position="135"/>
    </location>
    <ligand>
        <name>FMN</name>
        <dbReference type="ChEBI" id="CHEBI:58210"/>
        <note>ligand shared between dimeric partners</note>
    </ligand>
</feature>
<comment type="similarity">
    <text evidence="1 7">Belongs to the nitroreductase family.</text>
</comment>
<dbReference type="Proteomes" id="UP000516349">
    <property type="component" value="Chromosome"/>
</dbReference>
<sequence>MDALEMLLGRHSVDSLVDPAPQGEQLMRILQTAMAAPDHGKMRPWRYVLIEGDMRKEFARLLEKALSSQTPPVPEAKIEKRVKKFMSTPLIIALGMRLKENEKIPVIEQQMAAAAAYMNVLNALYAEGFGAVWISGDMAYNKKIRKKLGFSSPDQLAGYLLVGTPEKPSRMEEKKRPDVKGFIAKWEGEAPEFVVD</sequence>
<keyword evidence="2 7" id="KW-0285">Flavoprotein</keyword>
<accession>A0A7H1NUM5</accession>
<dbReference type="AlphaFoldDB" id="A0A7H1NUM5"/>
<dbReference type="InterPro" id="IPR000415">
    <property type="entry name" value="Nitroreductase-like"/>
</dbReference>
<keyword evidence="6 7" id="KW-0520">NAD</keyword>
<dbReference type="KEGG" id="ebla:JGUZn3_22840"/>
<evidence type="ECO:0000313" key="10">
    <source>
        <dbReference type="EMBL" id="QNT79485.1"/>
    </source>
</evidence>
<dbReference type="RefSeq" id="WP_203413639.1">
    <property type="nucleotide sequence ID" value="NZ_CP060244.1"/>
</dbReference>
<dbReference type="CDD" id="cd02135">
    <property type="entry name" value="YdjA-like"/>
    <property type="match status" value="1"/>
</dbReference>
<dbReference type="PANTHER" id="PTHR43821:SF1">
    <property type="entry name" value="NAD(P)H NITROREDUCTASE YDJA-RELATED"/>
    <property type="match status" value="1"/>
</dbReference>
<feature type="binding site" evidence="8">
    <location>
        <position position="39"/>
    </location>
    <ligand>
        <name>FMN</name>
        <dbReference type="ChEBI" id="CHEBI:58210"/>
        <note>ligand shared between dimeric partners</note>
    </ligand>
</feature>
<evidence type="ECO:0000256" key="7">
    <source>
        <dbReference type="PIRNR" id="PIRNR000232"/>
    </source>
</evidence>
<evidence type="ECO:0000256" key="6">
    <source>
        <dbReference type="ARBA" id="ARBA00023027"/>
    </source>
</evidence>
<dbReference type="EC" id="1.-.-.-" evidence="7"/>
<dbReference type="PIRSF" id="PIRSF000232">
    <property type="entry name" value="YdjA"/>
    <property type="match status" value="1"/>
</dbReference>
<evidence type="ECO:0000256" key="1">
    <source>
        <dbReference type="ARBA" id="ARBA00007118"/>
    </source>
</evidence>
<dbReference type="Pfam" id="PF00881">
    <property type="entry name" value="Nitroreductase"/>
    <property type="match status" value="1"/>
</dbReference>
<name>A0A7H1NUM5_9PROT</name>
<dbReference type="InterPro" id="IPR026021">
    <property type="entry name" value="YdjA-like"/>
</dbReference>
<evidence type="ECO:0000259" key="9">
    <source>
        <dbReference type="Pfam" id="PF00881"/>
    </source>
</evidence>
<evidence type="ECO:0000256" key="2">
    <source>
        <dbReference type="ARBA" id="ARBA00022630"/>
    </source>
</evidence>
<feature type="binding site" description="in other chain" evidence="8">
    <location>
        <begin position="10"/>
        <end position="12"/>
    </location>
    <ligand>
        <name>FMN</name>
        <dbReference type="ChEBI" id="CHEBI:58210"/>
        <note>ligand shared between dimeric partners</note>
    </ligand>
</feature>
<evidence type="ECO:0000256" key="3">
    <source>
        <dbReference type="ARBA" id="ARBA00022643"/>
    </source>
</evidence>
<keyword evidence="3 7" id="KW-0288">FMN</keyword>
<dbReference type="InterPro" id="IPR029479">
    <property type="entry name" value="Nitroreductase"/>
</dbReference>